<dbReference type="Proteomes" id="UP001055439">
    <property type="component" value="Chromosome 4"/>
</dbReference>
<dbReference type="OrthoDB" id="760347at2759"/>
<gene>
    <name evidence="1" type="ORF">MUK42_32419</name>
</gene>
<organism evidence="1 2">
    <name type="scientific">Musa troglodytarum</name>
    <name type="common">fe'i banana</name>
    <dbReference type="NCBI Taxonomy" id="320322"/>
    <lineage>
        <taxon>Eukaryota</taxon>
        <taxon>Viridiplantae</taxon>
        <taxon>Streptophyta</taxon>
        <taxon>Embryophyta</taxon>
        <taxon>Tracheophyta</taxon>
        <taxon>Spermatophyta</taxon>
        <taxon>Magnoliopsida</taxon>
        <taxon>Liliopsida</taxon>
        <taxon>Zingiberales</taxon>
        <taxon>Musaceae</taxon>
        <taxon>Musa</taxon>
    </lineage>
</organism>
<accession>A0A9E7FIE7</accession>
<evidence type="ECO:0000313" key="2">
    <source>
        <dbReference type="Proteomes" id="UP001055439"/>
    </source>
</evidence>
<sequence>MEVAANGRNAVVCPKPRWINPNRPWQTRNQAKPCALSDIFLSEDGEADQMSSSSPPFFAGSPPVRSTNPLIHDACFGDDKLVLPFLLHPAPPSVALEAPTKFRLQPAAMRVEGFECLDRDRRGRGIAAIA</sequence>
<reference evidence="1" key="1">
    <citation type="submission" date="2022-05" db="EMBL/GenBank/DDBJ databases">
        <title>The Musa troglodytarum L. genome provides insights into the mechanism of non-climacteric behaviour and enrichment of carotenoids.</title>
        <authorList>
            <person name="Wang J."/>
        </authorList>
    </citation>
    <scope>NUCLEOTIDE SEQUENCE</scope>
    <source>
        <tissue evidence="1">Leaf</tissue>
    </source>
</reference>
<dbReference type="EMBL" id="CP097506">
    <property type="protein sequence ID" value="URD95677.1"/>
    <property type="molecule type" value="Genomic_DNA"/>
</dbReference>
<name>A0A9E7FIE7_9LILI</name>
<dbReference type="PANTHER" id="PTHR33384:SF1">
    <property type="entry name" value="EXPRESSED PROTEIN"/>
    <property type="match status" value="1"/>
</dbReference>
<keyword evidence="2" id="KW-1185">Reference proteome</keyword>
<proteinExistence type="predicted"/>
<dbReference type="AlphaFoldDB" id="A0A9E7FIE7"/>
<protein>
    <submittedName>
        <fullName evidence="1">Uncharacterized protein</fullName>
    </submittedName>
</protein>
<dbReference type="PANTHER" id="PTHR33384">
    <property type="entry name" value="EXPRESSED PROTEIN"/>
    <property type="match status" value="1"/>
</dbReference>
<evidence type="ECO:0000313" key="1">
    <source>
        <dbReference type="EMBL" id="URD95677.1"/>
    </source>
</evidence>